<evidence type="ECO:0000256" key="1">
    <source>
        <dbReference type="ARBA" id="ARBA00023284"/>
    </source>
</evidence>
<evidence type="ECO:0000313" key="3">
    <source>
        <dbReference type="Proteomes" id="UP000451354"/>
    </source>
</evidence>
<sequence>MSHDAGSTNPEAADPAEVSTVVPRGTARVAIEYCTQCRWLLRAAWVAQELLQTFRTRLGEVALVPGTDGVFRVTLDAGDGPVLLWDRKTDGGFPEIPDLKRRVRDAVAPDLALGHTDRAAARSAGAGEAAPAE</sequence>
<gene>
    <name evidence="2" type="ORF">FIC82_007265</name>
</gene>
<dbReference type="RefSeq" id="WP_154798101.1">
    <property type="nucleotide sequence ID" value="NZ_CP052757.1"/>
</dbReference>
<name>A0A6M5UCT4_9MICO</name>
<evidence type="ECO:0000313" key="2">
    <source>
        <dbReference type="EMBL" id="QJW36030.1"/>
    </source>
</evidence>
<dbReference type="PANTHER" id="PTHR36417">
    <property type="entry name" value="SELENOPROTEIN DOMAIN PROTEIN (AFU_ORTHOLOGUE AFUA_1G05220)"/>
    <property type="match status" value="1"/>
</dbReference>
<dbReference type="Proteomes" id="UP000451354">
    <property type="component" value="Chromosome"/>
</dbReference>
<keyword evidence="3" id="KW-1185">Reference proteome</keyword>
<organism evidence="2 3">
    <name type="scientific">Cellulosimicrobium protaetiae</name>
    <dbReference type="NCBI Taxonomy" id="2587808"/>
    <lineage>
        <taxon>Bacteria</taxon>
        <taxon>Bacillati</taxon>
        <taxon>Actinomycetota</taxon>
        <taxon>Actinomycetes</taxon>
        <taxon>Micrococcales</taxon>
        <taxon>Promicromonosporaceae</taxon>
        <taxon>Cellulosimicrobium</taxon>
    </lineage>
</organism>
<dbReference type="EMBL" id="CP052757">
    <property type="protein sequence ID" value="QJW36030.1"/>
    <property type="molecule type" value="Genomic_DNA"/>
</dbReference>
<protein>
    <submittedName>
        <fullName evidence="2">SelT/SelW/SelH family protein</fullName>
    </submittedName>
</protein>
<dbReference type="KEGG" id="cprt:FIC82_007265"/>
<dbReference type="InterPro" id="IPR011893">
    <property type="entry name" value="Selenoprotein_Rdx-typ"/>
</dbReference>
<dbReference type="AlphaFoldDB" id="A0A6M5UCT4"/>
<dbReference type="Pfam" id="PF10262">
    <property type="entry name" value="Rdx"/>
    <property type="match status" value="1"/>
</dbReference>
<keyword evidence="1" id="KW-0676">Redox-active center</keyword>
<dbReference type="NCBIfam" id="TIGR02174">
    <property type="entry name" value="CXXU_selWTH"/>
    <property type="match status" value="1"/>
</dbReference>
<dbReference type="OrthoDB" id="9811366at2"/>
<dbReference type="PANTHER" id="PTHR36417:SF2">
    <property type="entry name" value="SELENOPROTEIN DOMAIN PROTEIN (AFU_ORTHOLOGUE AFUA_1G05220)"/>
    <property type="match status" value="1"/>
</dbReference>
<dbReference type="InterPro" id="IPR036249">
    <property type="entry name" value="Thioredoxin-like_sf"/>
</dbReference>
<dbReference type="SUPFAM" id="SSF52833">
    <property type="entry name" value="Thioredoxin-like"/>
    <property type="match status" value="1"/>
</dbReference>
<accession>A0A6M5UCT4</accession>
<proteinExistence type="predicted"/>
<dbReference type="Gene3D" id="3.40.30.10">
    <property type="entry name" value="Glutaredoxin"/>
    <property type="match status" value="1"/>
</dbReference>
<reference evidence="3" key="1">
    <citation type="journal article" date="2022" name="Int. J. Syst. Evol. Microbiol.">
        <title>Cellulosimicrobium protaetiae sp. nov., isolated from the gut of the larva of Protaetia brevitarsis seulensis.</title>
        <authorList>
            <person name="Le Han H."/>
            <person name="Nguyen T.T.H."/>
            <person name="Li Z."/>
            <person name="Shin N.R."/>
            <person name="Kim S.G."/>
        </authorList>
    </citation>
    <scope>NUCLEOTIDE SEQUENCE [LARGE SCALE GENOMIC DNA]</scope>
    <source>
        <strain evidence="3">BI34</strain>
    </source>
</reference>